<reference evidence="4" key="2">
    <citation type="submission" date="2021-08" db="EMBL/GenBank/DDBJ databases">
        <authorList>
            <person name="Tani A."/>
            <person name="Ola A."/>
            <person name="Ogura Y."/>
            <person name="Katsura K."/>
            <person name="Hayashi T."/>
        </authorList>
    </citation>
    <scope>NUCLEOTIDE SEQUENCE</scope>
    <source>
        <strain evidence="4">DSM 19015</strain>
    </source>
</reference>
<evidence type="ECO:0000313" key="4">
    <source>
        <dbReference type="EMBL" id="GJD96604.1"/>
    </source>
</evidence>
<dbReference type="InterPro" id="IPR036162">
    <property type="entry name" value="Resolvase-like_N_sf"/>
</dbReference>
<dbReference type="SMART" id="SM00857">
    <property type="entry name" value="Resolvase"/>
    <property type="match status" value="1"/>
</dbReference>
<dbReference type="SUPFAM" id="SSF53041">
    <property type="entry name" value="Resolvase-like"/>
    <property type="match status" value="1"/>
</dbReference>
<dbReference type="Pfam" id="PF00239">
    <property type="entry name" value="Resolvase"/>
    <property type="match status" value="1"/>
</dbReference>
<evidence type="ECO:0000313" key="5">
    <source>
        <dbReference type="Proteomes" id="UP001055125"/>
    </source>
</evidence>
<dbReference type="PANTHER" id="PTHR30461">
    <property type="entry name" value="DNA-INVERTASE FROM LAMBDOID PROPHAGE"/>
    <property type="match status" value="1"/>
</dbReference>
<accession>A0ABQ4S297</accession>
<dbReference type="CDD" id="cd00338">
    <property type="entry name" value="Ser_Recombinase"/>
    <property type="match status" value="1"/>
</dbReference>
<keyword evidence="1" id="KW-0238">DNA-binding</keyword>
<dbReference type="PANTHER" id="PTHR30461:SF2">
    <property type="entry name" value="SERINE RECOMBINASE PINE-RELATED"/>
    <property type="match status" value="1"/>
</dbReference>
<name>A0ABQ4S297_9HYPH</name>
<comment type="caution">
    <text evidence="4">The sequence shown here is derived from an EMBL/GenBank/DDBJ whole genome shotgun (WGS) entry which is preliminary data.</text>
</comment>
<reference evidence="4" key="1">
    <citation type="journal article" date="2021" name="Front. Microbiol.">
        <title>Comprehensive Comparative Genomics and Phenotyping of Methylobacterium Species.</title>
        <authorList>
            <person name="Alessa O."/>
            <person name="Ogura Y."/>
            <person name="Fujitani Y."/>
            <person name="Takami H."/>
            <person name="Hayashi T."/>
            <person name="Sahin N."/>
            <person name="Tani A."/>
        </authorList>
    </citation>
    <scope>NUCLEOTIDE SEQUENCE</scope>
    <source>
        <strain evidence="4">DSM 19015</strain>
    </source>
</reference>
<dbReference type="InterPro" id="IPR006119">
    <property type="entry name" value="Resolv_N"/>
</dbReference>
<keyword evidence="5" id="KW-1185">Reference proteome</keyword>
<gene>
    <name evidence="4" type="ORF">OCOJLMKI_3827</name>
</gene>
<dbReference type="EMBL" id="BPQP01000064">
    <property type="protein sequence ID" value="GJD96604.1"/>
    <property type="molecule type" value="Genomic_DNA"/>
</dbReference>
<organism evidence="4 5">
    <name type="scientific">Methylobacterium iners</name>
    <dbReference type="NCBI Taxonomy" id="418707"/>
    <lineage>
        <taxon>Bacteria</taxon>
        <taxon>Pseudomonadati</taxon>
        <taxon>Pseudomonadota</taxon>
        <taxon>Alphaproteobacteria</taxon>
        <taxon>Hyphomicrobiales</taxon>
        <taxon>Methylobacteriaceae</taxon>
        <taxon>Methylobacterium</taxon>
    </lineage>
</organism>
<dbReference type="InterPro" id="IPR050639">
    <property type="entry name" value="SSR_resolvase"/>
</dbReference>
<dbReference type="PROSITE" id="PS51736">
    <property type="entry name" value="RECOMBINASES_3"/>
    <property type="match status" value="1"/>
</dbReference>
<evidence type="ECO:0000256" key="2">
    <source>
        <dbReference type="ARBA" id="ARBA00023172"/>
    </source>
</evidence>
<evidence type="ECO:0000256" key="1">
    <source>
        <dbReference type="ARBA" id="ARBA00023125"/>
    </source>
</evidence>
<feature type="domain" description="Resolvase/invertase-type recombinase catalytic" evidence="3">
    <location>
        <begin position="26"/>
        <end position="167"/>
    </location>
</feature>
<dbReference type="Proteomes" id="UP001055125">
    <property type="component" value="Unassembled WGS sequence"/>
</dbReference>
<dbReference type="RefSeq" id="WP_283206767.1">
    <property type="nucleotide sequence ID" value="NZ_BPQP01000064.1"/>
</dbReference>
<sequence>MNKPVAVGPCNNTIGSYGLVAPTLKPLVAYTRVSTEQQGRSGLGIDGQRKAIAVFAEANGFFVVAEFEEHQSGKGADALERRPQLAAALAAARKLRCHVIVSKLDRLSRDVTFIAGLMSQRVPFISTDLGADADPFLLHLYAALAEKERAMISARTRSALAELKAKGVQLGNRTNLAEASAKGASVNRAEADRFAANVLPVIDAIQTAGIASHRGIAAELNARRVETARGGVWNAMQVGRIMARA</sequence>
<proteinExistence type="predicted"/>
<keyword evidence="2" id="KW-0233">DNA recombination</keyword>
<evidence type="ECO:0000259" key="3">
    <source>
        <dbReference type="PROSITE" id="PS51736"/>
    </source>
</evidence>
<dbReference type="Gene3D" id="3.40.50.1390">
    <property type="entry name" value="Resolvase, N-terminal catalytic domain"/>
    <property type="match status" value="1"/>
</dbReference>
<protein>
    <recommendedName>
        <fullName evidence="3">Resolvase/invertase-type recombinase catalytic domain-containing protein</fullName>
    </recommendedName>
</protein>